<proteinExistence type="predicted"/>
<protein>
    <submittedName>
        <fullName evidence="1">Uncharacterized protein</fullName>
    </submittedName>
</protein>
<reference evidence="1" key="2">
    <citation type="submission" date="2021-02" db="EMBL/GenBank/DDBJ databases">
        <authorList>
            <person name="Kimball J.A."/>
            <person name="Haas M.W."/>
            <person name="Macchietto M."/>
            <person name="Kono T."/>
            <person name="Duquette J."/>
            <person name="Shao M."/>
        </authorList>
    </citation>
    <scope>NUCLEOTIDE SEQUENCE</scope>
    <source>
        <tissue evidence="1">Fresh leaf tissue</tissue>
    </source>
</reference>
<dbReference type="EMBL" id="JAAALK010000081">
    <property type="protein sequence ID" value="KAG8090932.1"/>
    <property type="molecule type" value="Genomic_DNA"/>
</dbReference>
<evidence type="ECO:0000313" key="2">
    <source>
        <dbReference type="Proteomes" id="UP000729402"/>
    </source>
</evidence>
<reference evidence="1" key="1">
    <citation type="journal article" date="2021" name="bioRxiv">
        <title>Whole Genome Assembly and Annotation of Northern Wild Rice, Zizania palustris L., Supports a Whole Genome Duplication in the Zizania Genus.</title>
        <authorList>
            <person name="Haas M."/>
            <person name="Kono T."/>
            <person name="Macchietto M."/>
            <person name="Millas R."/>
            <person name="McGilp L."/>
            <person name="Shao M."/>
            <person name="Duquette J."/>
            <person name="Hirsch C.N."/>
            <person name="Kimball J."/>
        </authorList>
    </citation>
    <scope>NUCLEOTIDE SEQUENCE</scope>
    <source>
        <tissue evidence="1">Fresh leaf tissue</tissue>
    </source>
</reference>
<name>A0A8J5WM28_ZIZPA</name>
<accession>A0A8J5WM28</accession>
<gene>
    <name evidence="1" type="ORF">GUJ93_ZPchr0011g26916</name>
</gene>
<comment type="caution">
    <text evidence="1">The sequence shown here is derived from an EMBL/GenBank/DDBJ whole genome shotgun (WGS) entry which is preliminary data.</text>
</comment>
<keyword evidence="2" id="KW-1185">Reference proteome</keyword>
<organism evidence="1 2">
    <name type="scientific">Zizania palustris</name>
    <name type="common">Northern wild rice</name>
    <dbReference type="NCBI Taxonomy" id="103762"/>
    <lineage>
        <taxon>Eukaryota</taxon>
        <taxon>Viridiplantae</taxon>
        <taxon>Streptophyta</taxon>
        <taxon>Embryophyta</taxon>
        <taxon>Tracheophyta</taxon>
        <taxon>Spermatophyta</taxon>
        <taxon>Magnoliopsida</taxon>
        <taxon>Liliopsida</taxon>
        <taxon>Poales</taxon>
        <taxon>Poaceae</taxon>
        <taxon>BOP clade</taxon>
        <taxon>Oryzoideae</taxon>
        <taxon>Oryzeae</taxon>
        <taxon>Zizaniinae</taxon>
        <taxon>Zizania</taxon>
    </lineage>
</organism>
<dbReference type="AlphaFoldDB" id="A0A8J5WM28"/>
<dbReference type="Proteomes" id="UP000729402">
    <property type="component" value="Unassembled WGS sequence"/>
</dbReference>
<evidence type="ECO:0000313" key="1">
    <source>
        <dbReference type="EMBL" id="KAG8090932.1"/>
    </source>
</evidence>
<sequence>MALLESEAARGRGDDAVGEPVVPWGKLGSVETTGAKPRYAWRLATVYCKYARACISSTVGTNVVMASNLWNLAALIPNW</sequence>